<name>A0AA35K7K3_9SAUR</name>
<proteinExistence type="predicted"/>
<protein>
    <submittedName>
        <fullName evidence="1">Uncharacterized protein</fullName>
    </submittedName>
</protein>
<evidence type="ECO:0000313" key="1">
    <source>
        <dbReference type="EMBL" id="CAI5773010.1"/>
    </source>
</evidence>
<organism evidence="1 2">
    <name type="scientific">Podarcis lilfordi</name>
    <name type="common">Lilford's wall lizard</name>
    <dbReference type="NCBI Taxonomy" id="74358"/>
    <lineage>
        <taxon>Eukaryota</taxon>
        <taxon>Metazoa</taxon>
        <taxon>Chordata</taxon>
        <taxon>Craniata</taxon>
        <taxon>Vertebrata</taxon>
        <taxon>Euteleostomi</taxon>
        <taxon>Lepidosauria</taxon>
        <taxon>Squamata</taxon>
        <taxon>Bifurcata</taxon>
        <taxon>Unidentata</taxon>
        <taxon>Episquamata</taxon>
        <taxon>Laterata</taxon>
        <taxon>Lacertibaenia</taxon>
        <taxon>Lacertidae</taxon>
        <taxon>Podarcis</taxon>
    </lineage>
</organism>
<reference evidence="1" key="1">
    <citation type="submission" date="2022-12" db="EMBL/GenBank/DDBJ databases">
        <authorList>
            <person name="Alioto T."/>
            <person name="Alioto T."/>
            <person name="Gomez Garrido J."/>
        </authorList>
    </citation>
    <scope>NUCLEOTIDE SEQUENCE</scope>
</reference>
<accession>A0AA35K7K3</accession>
<evidence type="ECO:0000313" key="2">
    <source>
        <dbReference type="Proteomes" id="UP001178461"/>
    </source>
</evidence>
<sequence length="107" mass="12251">MPLEDKIFLPIPVCTQQWNFFRIVKENDGLNKHWLLSYWTQHQEGRAFVLGGPGRSVRINPPMEDLKTQQDTFAMSPSFIWSAPVPPTFSSTISNSWSFGSSEDAEF</sequence>
<dbReference type="EMBL" id="OX395129">
    <property type="protein sequence ID" value="CAI5773010.1"/>
    <property type="molecule type" value="Genomic_DNA"/>
</dbReference>
<gene>
    <name evidence="1" type="ORF">PODLI_1B013134</name>
</gene>
<dbReference type="AlphaFoldDB" id="A0AA35K7K3"/>
<dbReference type="Proteomes" id="UP001178461">
    <property type="component" value="Chromosome 4"/>
</dbReference>
<keyword evidence="2" id="KW-1185">Reference proteome</keyword>